<keyword evidence="1" id="KW-0812">Transmembrane</keyword>
<evidence type="ECO:0000256" key="1">
    <source>
        <dbReference type="SAM" id="Phobius"/>
    </source>
</evidence>
<proteinExistence type="predicted"/>
<feature type="transmembrane region" description="Helical" evidence="1">
    <location>
        <begin position="44"/>
        <end position="63"/>
    </location>
</feature>
<keyword evidence="1" id="KW-1133">Transmembrane helix</keyword>
<organism evidence="2 3">
    <name type="scientific">Ilex paraguariensis</name>
    <name type="common">yerba mate</name>
    <dbReference type="NCBI Taxonomy" id="185542"/>
    <lineage>
        <taxon>Eukaryota</taxon>
        <taxon>Viridiplantae</taxon>
        <taxon>Streptophyta</taxon>
        <taxon>Embryophyta</taxon>
        <taxon>Tracheophyta</taxon>
        <taxon>Spermatophyta</taxon>
        <taxon>Magnoliopsida</taxon>
        <taxon>eudicotyledons</taxon>
        <taxon>Gunneridae</taxon>
        <taxon>Pentapetalae</taxon>
        <taxon>asterids</taxon>
        <taxon>campanulids</taxon>
        <taxon>Aquifoliales</taxon>
        <taxon>Aquifoliaceae</taxon>
        <taxon>Ilex</taxon>
    </lineage>
</organism>
<comment type="caution">
    <text evidence="2">The sequence shown here is derived from an EMBL/GenBank/DDBJ whole genome shotgun (WGS) entry which is preliminary data.</text>
</comment>
<dbReference type="Proteomes" id="UP001642360">
    <property type="component" value="Unassembled WGS sequence"/>
</dbReference>
<accession>A0ABC8U7S8</accession>
<gene>
    <name evidence="2" type="ORF">ILEXP_LOCUS47740</name>
</gene>
<feature type="transmembrane region" description="Helical" evidence="1">
    <location>
        <begin position="83"/>
        <end position="100"/>
    </location>
</feature>
<keyword evidence="3" id="KW-1185">Reference proteome</keyword>
<protein>
    <submittedName>
        <fullName evidence="2">Uncharacterized protein</fullName>
    </submittedName>
</protein>
<keyword evidence="1" id="KW-0472">Membrane</keyword>
<dbReference type="EMBL" id="CAUOFW020007168">
    <property type="protein sequence ID" value="CAK9177820.1"/>
    <property type="molecule type" value="Genomic_DNA"/>
</dbReference>
<sequence>MVTVDMRASKSDYRKGMEKKYNDHGECTPLLEQSTNDHHDYDDITVLFIVVSLVCLVLVNGRIFTTFLGHFSNSLALYEAKTTLFLMAGMGVSGEPFAYLKKKAIWNHFLRNFELELVSPFPEIDGNAMVVGVKGEIMVRHVQSHMQYGTTLENVVDSPQLTSL</sequence>
<dbReference type="AlphaFoldDB" id="A0ABC8U7S8"/>
<reference evidence="2 3" key="1">
    <citation type="submission" date="2024-02" db="EMBL/GenBank/DDBJ databases">
        <authorList>
            <person name="Vignale AGUSTIN F."/>
            <person name="Sosa J E."/>
            <person name="Modenutti C."/>
        </authorList>
    </citation>
    <scope>NUCLEOTIDE SEQUENCE [LARGE SCALE GENOMIC DNA]</scope>
</reference>
<evidence type="ECO:0000313" key="2">
    <source>
        <dbReference type="EMBL" id="CAK9177820.1"/>
    </source>
</evidence>
<evidence type="ECO:0000313" key="3">
    <source>
        <dbReference type="Proteomes" id="UP001642360"/>
    </source>
</evidence>
<name>A0ABC8U7S8_9AQUA</name>